<evidence type="ECO:0000313" key="2">
    <source>
        <dbReference type="Proteomes" id="UP000636800"/>
    </source>
</evidence>
<dbReference type="PANTHER" id="PTHR47530">
    <property type="entry name" value="E3 UBIQUITIN LIGASE BIG BROTHER-RELATED"/>
    <property type="match status" value="1"/>
</dbReference>
<dbReference type="InterPro" id="IPR043312">
    <property type="entry name" value="AtBBR-like"/>
</dbReference>
<gene>
    <name evidence="1" type="ORF">HPP92_022447</name>
</gene>
<dbReference type="AlphaFoldDB" id="A0A835PRJ1"/>
<accession>A0A835PRJ1</accession>
<dbReference type="PANTHER" id="PTHR47530:SF4">
    <property type="entry name" value="E3 UBIQUITIN LIGASE BIG BROTHER-RELATED"/>
    <property type="match status" value="1"/>
</dbReference>
<evidence type="ECO:0000313" key="1">
    <source>
        <dbReference type="EMBL" id="KAG0457290.1"/>
    </source>
</evidence>
<dbReference type="OrthoDB" id="2113341at2759"/>
<dbReference type="EMBL" id="JADCNL010000012">
    <property type="protein sequence ID" value="KAG0457290.1"/>
    <property type="molecule type" value="Genomic_DNA"/>
</dbReference>
<dbReference type="Proteomes" id="UP000636800">
    <property type="component" value="Chromosome 12"/>
</dbReference>
<name>A0A835PRJ1_VANPL</name>
<protein>
    <submittedName>
        <fullName evidence="1">Uncharacterized protein</fullName>
    </submittedName>
</protein>
<reference evidence="1 2" key="1">
    <citation type="journal article" date="2020" name="Nat. Food">
        <title>A phased Vanilla planifolia genome enables genetic improvement of flavour and production.</title>
        <authorList>
            <person name="Hasing T."/>
            <person name="Tang H."/>
            <person name="Brym M."/>
            <person name="Khazi F."/>
            <person name="Huang T."/>
            <person name="Chambers A.H."/>
        </authorList>
    </citation>
    <scope>NUCLEOTIDE SEQUENCE [LARGE SCALE GENOMIC DNA]</scope>
    <source>
        <tissue evidence="1">Leaf</tissue>
    </source>
</reference>
<keyword evidence="2" id="KW-1185">Reference proteome</keyword>
<comment type="caution">
    <text evidence="1">The sequence shown here is derived from an EMBL/GenBank/DDBJ whole genome shotgun (WGS) entry which is preliminary data.</text>
</comment>
<sequence length="75" mass="8357">MNGVTSNLPIFNDDEAYARALQDAEQTEVAVRLTALAGLNDWGIVEHVGHGSQSQDAWEEVDPDELSYEKHFKRA</sequence>
<proteinExistence type="predicted"/>
<organism evidence="1 2">
    <name type="scientific">Vanilla planifolia</name>
    <name type="common">Vanilla</name>
    <dbReference type="NCBI Taxonomy" id="51239"/>
    <lineage>
        <taxon>Eukaryota</taxon>
        <taxon>Viridiplantae</taxon>
        <taxon>Streptophyta</taxon>
        <taxon>Embryophyta</taxon>
        <taxon>Tracheophyta</taxon>
        <taxon>Spermatophyta</taxon>
        <taxon>Magnoliopsida</taxon>
        <taxon>Liliopsida</taxon>
        <taxon>Asparagales</taxon>
        <taxon>Orchidaceae</taxon>
        <taxon>Vanilloideae</taxon>
        <taxon>Vanilleae</taxon>
        <taxon>Vanilla</taxon>
    </lineage>
</organism>